<dbReference type="PANTHER" id="PTHR48073:SF5">
    <property type="entry name" value="O-SUCCINYLBENZOATE SYNTHASE"/>
    <property type="match status" value="1"/>
</dbReference>
<feature type="active site" description="Proton acceptor" evidence="7">
    <location>
        <position position="263"/>
    </location>
</feature>
<dbReference type="HAMAP" id="MF_01933">
    <property type="entry name" value="MenC_2"/>
    <property type="match status" value="1"/>
</dbReference>
<dbReference type="PANTHER" id="PTHR48073">
    <property type="entry name" value="O-SUCCINYLBENZOATE SYNTHASE-RELATED"/>
    <property type="match status" value="1"/>
</dbReference>
<dbReference type="InterPro" id="IPR013341">
    <property type="entry name" value="Mandelate_racemase_N_dom"/>
</dbReference>
<feature type="binding site" evidence="7">
    <location>
        <position position="239"/>
    </location>
    <ligand>
        <name>Mg(2+)</name>
        <dbReference type="ChEBI" id="CHEBI:18420"/>
    </ligand>
</feature>
<comment type="cofactor">
    <cofactor evidence="1 7">
        <name>a divalent metal cation</name>
        <dbReference type="ChEBI" id="CHEBI:60240"/>
    </cofactor>
</comment>
<evidence type="ECO:0000256" key="2">
    <source>
        <dbReference type="ARBA" id="ARBA00022428"/>
    </source>
</evidence>
<dbReference type="InterPro" id="IPR047585">
    <property type="entry name" value="MenC"/>
</dbReference>
<dbReference type="InterPro" id="IPR029017">
    <property type="entry name" value="Enolase-like_N"/>
</dbReference>
<organism evidence="9 10">
    <name type="scientific">Brevibacillus ruminantium</name>
    <dbReference type="NCBI Taxonomy" id="2950604"/>
    <lineage>
        <taxon>Bacteria</taxon>
        <taxon>Bacillati</taxon>
        <taxon>Bacillota</taxon>
        <taxon>Bacilli</taxon>
        <taxon>Bacillales</taxon>
        <taxon>Paenibacillaceae</taxon>
        <taxon>Brevibacillus</taxon>
    </lineage>
</organism>
<protein>
    <recommendedName>
        <fullName evidence="6 7">o-succinylbenzoate synthase</fullName>
        <shortName evidence="7">OSB synthase</shortName>
        <shortName evidence="7">OSBS</shortName>
        <ecNumber evidence="6 7">4.2.1.113</ecNumber>
    </recommendedName>
    <alternativeName>
        <fullName evidence="7">4-(2'-carboxyphenyl)-4-oxybutyric acid synthase</fullName>
    </alternativeName>
    <alternativeName>
        <fullName evidence="7">o-succinylbenzoic acid synthase</fullName>
    </alternativeName>
</protein>
<dbReference type="SUPFAM" id="SSF54826">
    <property type="entry name" value="Enolase N-terminal domain-like"/>
    <property type="match status" value="1"/>
</dbReference>
<keyword evidence="3 7" id="KW-0479">Metal-binding</keyword>
<dbReference type="Pfam" id="PF13378">
    <property type="entry name" value="MR_MLE_C"/>
    <property type="match status" value="1"/>
</dbReference>
<dbReference type="Gene3D" id="3.30.390.10">
    <property type="entry name" value="Enolase-like, N-terminal domain"/>
    <property type="match status" value="1"/>
</dbReference>
<comment type="catalytic activity">
    <reaction evidence="7">
        <text>(1R,6R)-6-hydroxy-2-succinyl-cyclohexa-2,4-diene-1-carboxylate = 2-succinylbenzoate + H2O</text>
        <dbReference type="Rhea" id="RHEA:10196"/>
        <dbReference type="ChEBI" id="CHEBI:15377"/>
        <dbReference type="ChEBI" id="CHEBI:18325"/>
        <dbReference type="ChEBI" id="CHEBI:58689"/>
        <dbReference type="EC" id="4.2.1.113"/>
    </reaction>
</comment>
<evidence type="ECO:0000313" key="9">
    <source>
        <dbReference type="EMBL" id="USG64057.1"/>
    </source>
</evidence>
<dbReference type="Pfam" id="PF02746">
    <property type="entry name" value="MR_MLE_N"/>
    <property type="match status" value="1"/>
</dbReference>
<dbReference type="NCBIfam" id="TIGR01928">
    <property type="entry name" value="menC_lowGC_arch"/>
    <property type="match status" value="1"/>
</dbReference>
<dbReference type="SUPFAM" id="SSF51604">
    <property type="entry name" value="Enolase C-terminal domain-like"/>
    <property type="match status" value="1"/>
</dbReference>
<proteinExistence type="inferred from homology"/>
<accession>A0ABY4WAI9</accession>
<dbReference type="EC" id="4.2.1.113" evidence="6 7"/>
<comment type="function">
    <text evidence="7">Converts 2-succinyl-6-hydroxy-2,4-cyclohexadiene-1-carboxylate (SHCHC) to 2-succinylbenzoate (OSB).</text>
</comment>
<dbReference type="SFLD" id="SFLDG00180">
    <property type="entry name" value="muconate_cycloisomerase"/>
    <property type="match status" value="1"/>
</dbReference>
<feature type="domain" description="Mandelate racemase/muconate lactonizing enzyme C-terminal" evidence="8">
    <location>
        <begin position="142"/>
        <end position="235"/>
    </location>
</feature>
<dbReference type="Gene3D" id="3.20.20.120">
    <property type="entry name" value="Enolase-like C-terminal domain"/>
    <property type="match status" value="1"/>
</dbReference>
<dbReference type="InterPro" id="IPR013342">
    <property type="entry name" value="Mandelate_racemase_C"/>
</dbReference>
<evidence type="ECO:0000256" key="1">
    <source>
        <dbReference type="ARBA" id="ARBA00001968"/>
    </source>
</evidence>
<sequence>MNIERIELQHLQMPYLTPFEASFGRMDGRRFVLVSVYGEGAVGHAESVAMEGPYYIEETNETVSYMLRAYLIPLLLRSQVNRPEDVSALFEPIRRHNMAKAALEGAVWDLYAKQKGVSLAAALGGRKEEIEVGVSIGIEPTVDEVLEKVERFLEEGYKKIKVKIKPGFDLQPIEAIRKRFGDEVPLMADANSAYRMDQMDRLKELDHFQLMMIEQPLAHDDIVDHAQLQKQLRTPICLDESIHSAEDARKAIELGSCRIINIKIGRVGGLTESRKIHDLCEERQIPVWCGGMFESGVGRAHNIAVTSLPNFTLPGDTSASNRYWQEDIVSPEVKLARPGILQVPAGPGIGYELDQRRVDKFLIKKEIFRPNEM</sequence>
<keyword evidence="2 7" id="KW-0474">Menaquinone biosynthesis</keyword>
<evidence type="ECO:0000256" key="3">
    <source>
        <dbReference type="ARBA" id="ARBA00022723"/>
    </source>
</evidence>
<feature type="active site" description="Proton donor" evidence="7">
    <location>
        <position position="163"/>
    </location>
</feature>
<reference evidence="9" key="1">
    <citation type="submission" date="2022-06" db="EMBL/GenBank/DDBJ databases">
        <title>Genome sequencing of Brevibacillus sp. BB3-R1.</title>
        <authorList>
            <person name="Heo J."/>
            <person name="Lee D."/>
            <person name="Won M."/>
            <person name="Han B.-H."/>
            <person name="Hong S.-B."/>
            <person name="Kwon S.-W."/>
        </authorList>
    </citation>
    <scope>NUCLEOTIDE SEQUENCE</scope>
    <source>
        <strain evidence="9">BB3-R1</strain>
    </source>
</reference>
<evidence type="ECO:0000259" key="8">
    <source>
        <dbReference type="SMART" id="SM00922"/>
    </source>
</evidence>
<name>A0ABY4WAI9_9BACL</name>
<evidence type="ECO:0000313" key="10">
    <source>
        <dbReference type="Proteomes" id="UP001056500"/>
    </source>
</evidence>
<feature type="binding site" evidence="7">
    <location>
        <position position="189"/>
    </location>
    <ligand>
        <name>Mg(2+)</name>
        <dbReference type="ChEBI" id="CHEBI:18420"/>
    </ligand>
</feature>
<evidence type="ECO:0000256" key="5">
    <source>
        <dbReference type="ARBA" id="ARBA00023239"/>
    </source>
</evidence>
<dbReference type="InterPro" id="IPR036849">
    <property type="entry name" value="Enolase-like_C_sf"/>
</dbReference>
<dbReference type="InterPro" id="IPR010197">
    <property type="entry name" value="OSBS/NAAAR"/>
</dbReference>
<dbReference type="GO" id="GO:0043748">
    <property type="term" value="F:O-succinylbenzoate synthase activity"/>
    <property type="evidence" value="ECO:0007669"/>
    <property type="project" value="UniProtKB-EC"/>
</dbReference>
<dbReference type="SFLD" id="SFLDS00001">
    <property type="entry name" value="Enolase"/>
    <property type="match status" value="1"/>
</dbReference>
<feature type="binding site" evidence="7">
    <location>
        <position position="214"/>
    </location>
    <ligand>
        <name>Mg(2+)</name>
        <dbReference type="ChEBI" id="CHEBI:18420"/>
    </ligand>
</feature>
<dbReference type="CDD" id="cd03317">
    <property type="entry name" value="NAAAR"/>
    <property type="match status" value="1"/>
</dbReference>
<keyword evidence="10" id="KW-1185">Reference proteome</keyword>
<comment type="pathway">
    <text evidence="7">Quinol/quinone metabolism; 1,4-dihydroxy-2-naphthoate biosynthesis; 1,4-dihydroxy-2-naphthoate from chorismate: step 4/7.</text>
</comment>
<dbReference type="EMBL" id="CP098755">
    <property type="protein sequence ID" value="USG64057.1"/>
    <property type="molecule type" value="Genomic_DNA"/>
</dbReference>
<dbReference type="Proteomes" id="UP001056500">
    <property type="component" value="Chromosome"/>
</dbReference>
<gene>
    <name evidence="7 9" type="primary">menC</name>
    <name evidence="9" type="ORF">NDK47_18080</name>
</gene>
<keyword evidence="4 7" id="KW-0460">Magnesium</keyword>
<dbReference type="SFLD" id="SFLDF00009">
    <property type="entry name" value="o-succinylbenzoate_synthase"/>
    <property type="match status" value="1"/>
</dbReference>
<comment type="pathway">
    <text evidence="7">Quinol/quinone metabolism; menaquinone biosynthesis.</text>
</comment>
<evidence type="ECO:0000256" key="6">
    <source>
        <dbReference type="ARBA" id="ARBA00029491"/>
    </source>
</evidence>
<dbReference type="SMART" id="SM00922">
    <property type="entry name" value="MR_MLE"/>
    <property type="match status" value="1"/>
</dbReference>
<dbReference type="RefSeq" id="WP_251871152.1">
    <property type="nucleotide sequence ID" value="NZ_CP098755.1"/>
</dbReference>
<comment type="similarity">
    <text evidence="7">Belongs to the mandelate racemase/muconate lactonizing enzyme family. MenC type 2 subfamily.</text>
</comment>
<keyword evidence="5 7" id="KW-0456">Lyase</keyword>
<evidence type="ECO:0000256" key="7">
    <source>
        <dbReference type="HAMAP-Rule" id="MF_01933"/>
    </source>
</evidence>
<dbReference type="InterPro" id="IPR029065">
    <property type="entry name" value="Enolase_C-like"/>
</dbReference>
<evidence type="ECO:0000256" key="4">
    <source>
        <dbReference type="ARBA" id="ARBA00022842"/>
    </source>
</evidence>